<dbReference type="PANTHER" id="PTHR47481:SF30">
    <property type="entry name" value="CCHC-TYPE DOMAIN-CONTAINING PROTEIN"/>
    <property type="match status" value="1"/>
</dbReference>
<dbReference type="EMBL" id="UZAU01000714">
    <property type="status" value="NOT_ANNOTATED_CDS"/>
    <property type="molecule type" value="Genomic_DNA"/>
</dbReference>
<evidence type="ECO:0000256" key="1">
    <source>
        <dbReference type="SAM" id="MobiDB-lite"/>
    </source>
</evidence>
<sequence>MAYATSSDSTLHPNGSNPLPRSSSLSFNHTFSIKLDENNFLPWRHQVYAAIKGHQLLKFIDLMEAPPYLLVTWLSSSMTEKILTRMVGWNSAAQIWFTLEEYYSAQNRAKVSHFRTQLCHTKLTRNLNDYLLKIKHIVDSLASIGHVLSTQDHIEAIFNGFTQANLAALPNPPKPFVSRGGHQSFSPIQFDTFTGGEDFFEETIQTTPLAMEDFLTTLLVIVISIHLPILLFLTLHVVLEVDFVVVSQVLEEDLQILKCSTHCVTNKDTQ</sequence>
<dbReference type="Proteomes" id="UP000596661">
    <property type="component" value="Chromosome 8"/>
</dbReference>
<dbReference type="Pfam" id="PF14223">
    <property type="entry name" value="Retrotran_gag_2"/>
    <property type="match status" value="1"/>
</dbReference>
<feature type="region of interest" description="Disordered" evidence="1">
    <location>
        <begin position="1"/>
        <end position="21"/>
    </location>
</feature>
<feature type="transmembrane region" description="Helical" evidence="2">
    <location>
        <begin position="214"/>
        <end position="239"/>
    </location>
</feature>
<reference evidence="3" key="2">
    <citation type="submission" date="2021-03" db="UniProtKB">
        <authorList>
            <consortium name="EnsemblPlants"/>
        </authorList>
    </citation>
    <scope>IDENTIFICATION</scope>
</reference>
<dbReference type="Gramene" id="evm.model.08.1568">
    <property type="protein sequence ID" value="cds.evm.model.08.1568"/>
    <property type="gene ID" value="evm.TU.08.1568"/>
</dbReference>
<evidence type="ECO:0000313" key="3">
    <source>
        <dbReference type="EnsemblPlants" id="cds.evm.model.08.1568"/>
    </source>
</evidence>
<dbReference type="PANTHER" id="PTHR47481">
    <property type="match status" value="1"/>
</dbReference>
<keyword evidence="2" id="KW-0812">Transmembrane</keyword>
<accession>A0A803Q937</accession>
<keyword evidence="2" id="KW-0472">Membrane</keyword>
<proteinExistence type="predicted"/>
<evidence type="ECO:0000313" key="4">
    <source>
        <dbReference type="Proteomes" id="UP000596661"/>
    </source>
</evidence>
<evidence type="ECO:0008006" key="5">
    <source>
        <dbReference type="Google" id="ProtNLM"/>
    </source>
</evidence>
<organism evidence="3 4">
    <name type="scientific">Cannabis sativa</name>
    <name type="common">Hemp</name>
    <name type="synonym">Marijuana</name>
    <dbReference type="NCBI Taxonomy" id="3483"/>
    <lineage>
        <taxon>Eukaryota</taxon>
        <taxon>Viridiplantae</taxon>
        <taxon>Streptophyta</taxon>
        <taxon>Embryophyta</taxon>
        <taxon>Tracheophyta</taxon>
        <taxon>Spermatophyta</taxon>
        <taxon>Magnoliopsida</taxon>
        <taxon>eudicotyledons</taxon>
        <taxon>Gunneridae</taxon>
        <taxon>Pentapetalae</taxon>
        <taxon>rosids</taxon>
        <taxon>fabids</taxon>
        <taxon>Rosales</taxon>
        <taxon>Cannabaceae</taxon>
        <taxon>Cannabis</taxon>
    </lineage>
</organism>
<evidence type="ECO:0000256" key="2">
    <source>
        <dbReference type="SAM" id="Phobius"/>
    </source>
</evidence>
<protein>
    <recommendedName>
        <fullName evidence="5">Retrotransposon Copia-like N-terminal domain-containing protein</fullName>
    </recommendedName>
</protein>
<keyword evidence="2" id="KW-1133">Transmembrane helix</keyword>
<dbReference type="EnsemblPlants" id="evm.model.08.1568">
    <property type="protein sequence ID" value="cds.evm.model.08.1568"/>
    <property type="gene ID" value="evm.TU.08.1568"/>
</dbReference>
<keyword evidence="4" id="KW-1185">Reference proteome</keyword>
<dbReference type="AlphaFoldDB" id="A0A803Q937"/>
<reference evidence="3" key="1">
    <citation type="submission" date="2018-11" db="EMBL/GenBank/DDBJ databases">
        <authorList>
            <person name="Grassa J C."/>
        </authorList>
    </citation>
    <scope>NUCLEOTIDE SEQUENCE [LARGE SCALE GENOMIC DNA]</scope>
</reference>
<name>A0A803Q937_CANSA</name>